<feature type="signal peptide" evidence="1">
    <location>
        <begin position="1"/>
        <end position="20"/>
    </location>
</feature>
<name>A0A0A9BTR4_ARUDO</name>
<evidence type="ECO:0000256" key="1">
    <source>
        <dbReference type="SAM" id="SignalP"/>
    </source>
</evidence>
<dbReference type="AlphaFoldDB" id="A0A0A9BTR4"/>
<feature type="chain" id="PRO_5002044280" evidence="1">
    <location>
        <begin position="21"/>
        <end position="33"/>
    </location>
</feature>
<protein>
    <submittedName>
        <fullName evidence="2">Uncharacterized protein</fullName>
    </submittedName>
</protein>
<reference evidence="2" key="1">
    <citation type="submission" date="2014-09" db="EMBL/GenBank/DDBJ databases">
        <authorList>
            <person name="Magalhaes I.L.F."/>
            <person name="Oliveira U."/>
            <person name="Santos F.R."/>
            <person name="Vidigal T.H.D.A."/>
            <person name="Brescovit A.D."/>
            <person name="Santos A.J."/>
        </authorList>
    </citation>
    <scope>NUCLEOTIDE SEQUENCE</scope>
    <source>
        <tissue evidence="2">Shoot tissue taken approximately 20 cm above the soil surface</tissue>
    </source>
</reference>
<keyword evidence="1" id="KW-0732">Signal</keyword>
<accession>A0A0A9BTR4</accession>
<evidence type="ECO:0000313" key="2">
    <source>
        <dbReference type="EMBL" id="JAD65583.1"/>
    </source>
</evidence>
<organism evidence="2">
    <name type="scientific">Arundo donax</name>
    <name type="common">Giant reed</name>
    <name type="synonym">Donax arundinaceus</name>
    <dbReference type="NCBI Taxonomy" id="35708"/>
    <lineage>
        <taxon>Eukaryota</taxon>
        <taxon>Viridiplantae</taxon>
        <taxon>Streptophyta</taxon>
        <taxon>Embryophyta</taxon>
        <taxon>Tracheophyta</taxon>
        <taxon>Spermatophyta</taxon>
        <taxon>Magnoliopsida</taxon>
        <taxon>Liliopsida</taxon>
        <taxon>Poales</taxon>
        <taxon>Poaceae</taxon>
        <taxon>PACMAD clade</taxon>
        <taxon>Arundinoideae</taxon>
        <taxon>Arundineae</taxon>
        <taxon>Arundo</taxon>
    </lineage>
</organism>
<proteinExistence type="predicted"/>
<sequence length="33" mass="3787">MHIARLLLLLFSSPLHLGRAAEQKESKQYYGCI</sequence>
<reference evidence="2" key="2">
    <citation type="journal article" date="2015" name="Data Brief">
        <title>Shoot transcriptome of the giant reed, Arundo donax.</title>
        <authorList>
            <person name="Barrero R.A."/>
            <person name="Guerrero F.D."/>
            <person name="Moolhuijzen P."/>
            <person name="Goolsby J.A."/>
            <person name="Tidwell J."/>
            <person name="Bellgard S.E."/>
            <person name="Bellgard M.I."/>
        </authorList>
    </citation>
    <scope>NUCLEOTIDE SEQUENCE</scope>
    <source>
        <tissue evidence="2">Shoot tissue taken approximately 20 cm above the soil surface</tissue>
    </source>
</reference>
<dbReference type="EMBL" id="GBRH01232312">
    <property type="protein sequence ID" value="JAD65583.1"/>
    <property type="molecule type" value="Transcribed_RNA"/>
</dbReference>